<comment type="caution">
    <text evidence="3">The sequence shown here is derived from an EMBL/GenBank/DDBJ whole genome shotgun (WGS) entry which is preliminary data.</text>
</comment>
<organism evidence="3 4">
    <name type="scientific">Simplicispira metamorpha</name>
    <dbReference type="NCBI Taxonomy" id="80881"/>
    <lineage>
        <taxon>Bacteria</taxon>
        <taxon>Pseudomonadati</taxon>
        <taxon>Pseudomonadota</taxon>
        <taxon>Betaproteobacteria</taxon>
        <taxon>Burkholderiales</taxon>
        <taxon>Comamonadaceae</taxon>
        <taxon>Simplicispira</taxon>
    </lineage>
</organism>
<evidence type="ECO:0000259" key="2">
    <source>
        <dbReference type="Pfam" id="PF18917"/>
    </source>
</evidence>
<evidence type="ECO:0000313" key="4">
    <source>
        <dbReference type="Proteomes" id="UP000295182"/>
    </source>
</evidence>
<proteinExistence type="predicted"/>
<dbReference type="OrthoDB" id="9182778at2"/>
<feature type="transmembrane region" description="Helical" evidence="1">
    <location>
        <begin position="7"/>
        <end position="29"/>
    </location>
</feature>
<dbReference type="RefSeq" id="WP_119014620.1">
    <property type="nucleotide sequence ID" value="NZ_QXNC01000043.1"/>
</dbReference>
<keyword evidence="1" id="KW-0812">Transmembrane</keyword>
<dbReference type="Pfam" id="PF18917">
    <property type="entry name" value="LiaI-LiaF-like_TM1"/>
    <property type="match status" value="1"/>
</dbReference>
<dbReference type="Proteomes" id="UP000295182">
    <property type="component" value="Unassembled WGS sequence"/>
</dbReference>
<accession>A0A4V2SIZ7</accession>
<reference evidence="3 4" key="1">
    <citation type="submission" date="2019-03" db="EMBL/GenBank/DDBJ databases">
        <title>Genomic Encyclopedia of Type Strains, Phase IV (KMG-IV): sequencing the most valuable type-strain genomes for metagenomic binning, comparative biology and taxonomic classification.</title>
        <authorList>
            <person name="Goeker M."/>
        </authorList>
    </citation>
    <scope>NUCLEOTIDE SEQUENCE [LARGE SCALE GENOMIC DNA]</scope>
    <source>
        <strain evidence="3 4">DSM 1837</strain>
    </source>
</reference>
<gene>
    <name evidence="3" type="ORF">EV674_13923</name>
</gene>
<dbReference type="EMBL" id="SLXH01000039">
    <property type="protein sequence ID" value="TCP12188.1"/>
    <property type="molecule type" value="Genomic_DNA"/>
</dbReference>
<protein>
    <recommendedName>
        <fullName evidence="2">LiaI-LiaF-like transmembrane region domain-containing protein</fullName>
    </recommendedName>
</protein>
<name>A0A4V2SIZ7_9BURK</name>
<evidence type="ECO:0000313" key="3">
    <source>
        <dbReference type="EMBL" id="TCP12188.1"/>
    </source>
</evidence>
<feature type="transmembrane region" description="Helical" evidence="1">
    <location>
        <begin position="35"/>
        <end position="52"/>
    </location>
</feature>
<dbReference type="InterPro" id="IPR043726">
    <property type="entry name" value="LiaI-LiaF-like_TM1"/>
</dbReference>
<sequence length="58" mass="6493">MRGNVAAIVLVLVGLFFLLNNLGLIDISLWELVRVWWPLVLIGVGLTLFFAPDSGRRK</sequence>
<keyword evidence="1" id="KW-0472">Membrane</keyword>
<keyword evidence="4" id="KW-1185">Reference proteome</keyword>
<evidence type="ECO:0000256" key="1">
    <source>
        <dbReference type="SAM" id="Phobius"/>
    </source>
</evidence>
<feature type="domain" description="LiaI-LiaF-like transmembrane region" evidence="2">
    <location>
        <begin position="5"/>
        <end position="48"/>
    </location>
</feature>
<dbReference type="AlphaFoldDB" id="A0A4V2SIZ7"/>
<keyword evidence="1" id="KW-1133">Transmembrane helix</keyword>